<dbReference type="PANTHER" id="PTHR43562">
    <property type="entry name" value="NAPA-TYPE SODIUM/HYDROGEN ANTIPORTER"/>
    <property type="match status" value="1"/>
</dbReference>
<keyword evidence="3" id="KW-0050">Antiport</keyword>
<evidence type="ECO:0000256" key="6">
    <source>
        <dbReference type="ARBA" id="ARBA00023065"/>
    </source>
</evidence>
<proteinExistence type="predicted"/>
<feature type="transmembrane region" description="Helical" evidence="8">
    <location>
        <begin position="223"/>
        <end position="239"/>
    </location>
</feature>
<feature type="transmembrane region" description="Helical" evidence="8">
    <location>
        <begin position="125"/>
        <end position="144"/>
    </location>
</feature>
<dbReference type="Proteomes" id="UP000305848">
    <property type="component" value="Unassembled WGS sequence"/>
</dbReference>
<protein>
    <submittedName>
        <fullName evidence="10">Cation:proton antiporter</fullName>
    </submittedName>
</protein>
<dbReference type="SUPFAM" id="SSF52402">
    <property type="entry name" value="Adenine nucleotide alpha hydrolases-like"/>
    <property type="match status" value="1"/>
</dbReference>
<keyword evidence="5 8" id="KW-1133">Transmembrane helix</keyword>
<feature type="transmembrane region" description="Helical" evidence="8">
    <location>
        <begin position="245"/>
        <end position="262"/>
    </location>
</feature>
<comment type="subcellular location">
    <subcellularLocation>
        <location evidence="1">Membrane</location>
        <topology evidence="1">Multi-pass membrane protein</topology>
    </subcellularLocation>
</comment>
<feature type="transmembrane region" description="Helical" evidence="8">
    <location>
        <begin position="17"/>
        <end position="35"/>
    </location>
</feature>
<feature type="transmembrane region" description="Helical" evidence="8">
    <location>
        <begin position="189"/>
        <end position="211"/>
    </location>
</feature>
<dbReference type="GO" id="GO:1902600">
    <property type="term" value="P:proton transmembrane transport"/>
    <property type="evidence" value="ECO:0007669"/>
    <property type="project" value="InterPro"/>
</dbReference>
<accession>A0A4U3KUA7</accession>
<evidence type="ECO:0000256" key="3">
    <source>
        <dbReference type="ARBA" id="ARBA00022449"/>
    </source>
</evidence>
<evidence type="ECO:0000256" key="7">
    <source>
        <dbReference type="ARBA" id="ARBA00023136"/>
    </source>
</evidence>
<feature type="transmembrane region" description="Helical" evidence="8">
    <location>
        <begin position="97"/>
        <end position="119"/>
    </location>
</feature>
<comment type="caution">
    <text evidence="10">The sequence shown here is derived from an EMBL/GenBank/DDBJ whole genome shotgun (WGS) entry which is preliminary data.</text>
</comment>
<feature type="transmembrane region" description="Helical" evidence="8">
    <location>
        <begin position="378"/>
        <end position="397"/>
    </location>
</feature>
<keyword evidence="4 8" id="KW-0812">Transmembrane</keyword>
<dbReference type="Pfam" id="PF00999">
    <property type="entry name" value="Na_H_Exchanger"/>
    <property type="match status" value="1"/>
</dbReference>
<keyword evidence="6" id="KW-0406">Ion transport</keyword>
<evidence type="ECO:0000256" key="5">
    <source>
        <dbReference type="ARBA" id="ARBA00022989"/>
    </source>
</evidence>
<dbReference type="EMBL" id="SZQL01000017">
    <property type="protein sequence ID" value="TKK66001.1"/>
    <property type="molecule type" value="Genomic_DNA"/>
</dbReference>
<feature type="domain" description="Cation/H+ exchanger transmembrane" evidence="9">
    <location>
        <begin position="25"/>
        <end position="398"/>
    </location>
</feature>
<dbReference type="AlphaFoldDB" id="A0A4U3KUA7"/>
<evidence type="ECO:0000256" key="8">
    <source>
        <dbReference type="SAM" id="Phobius"/>
    </source>
</evidence>
<feature type="transmembrane region" description="Helical" evidence="8">
    <location>
        <begin position="66"/>
        <end position="85"/>
    </location>
</feature>
<evidence type="ECO:0000256" key="2">
    <source>
        <dbReference type="ARBA" id="ARBA00022448"/>
    </source>
</evidence>
<feature type="transmembrane region" description="Helical" evidence="8">
    <location>
        <begin position="156"/>
        <end position="177"/>
    </location>
</feature>
<dbReference type="InterPro" id="IPR038770">
    <property type="entry name" value="Na+/solute_symporter_sf"/>
</dbReference>
<keyword evidence="11" id="KW-1185">Reference proteome</keyword>
<keyword evidence="7 8" id="KW-0472">Membrane</keyword>
<feature type="transmembrane region" description="Helical" evidence="8">
    <location>
        <begin position="298"/>
        <end position="317"/>
    </location>
</feature>
<feature type="transmembrane region" description="Helical" evidence="8">
    <location>
        <begin position="274"/>
        <end position="292"/>
    </location>
</feature>
<evidence type="ECO:0000259" key="9">
    <source>
        <dbReference type="Pfam" id="PF00999"/>
    </source>
</evidence>
<keyword evidence="2" id="KW-0813">Transport</keyword>
<evidence type="ECO:0000313" key="10">
    <source>
        <dbReference type="EMBL" id="TKK66001.1"/>
    </source>
</evidence>
<name>A0A4U3KUA7_9BACT</name>
<dbReference type="GO" id="GO:0016020">
    <property type="term" value="C:membrane"/>
    <property type="evidence" value="ECO:0007669"/>
    <property type="project" value="UniProtKB-SubCell"/>
</dbReference>
<feature type="transmembrane region" description="Helical" evidence="8">
    <location>
        <begin position="42"/>
        <end position="60"/>
    </location>
</feature>
<gene>
    <name evidence="10" type="ORF">FC093_18540</name>
</gene>
<dbReference type="PANTHER" id="PTHR43562:SF4">
    <property type="entry name" value="NA(+)_H(+) ANTIPORTER NHAS5"/>
    <property type="match status" value="1"/>
</dbReference>
<dbReference type="InterPro" id="IPR006153">
    <property type="entry name" value="Cation/H_exchanger_TM"/>
</dbReference>
<evidence type="ECO:0000313" key="11">
    <source>
        <dbReference type="Proteomes" id="UP000305848"/>
    </source>
</evidence>
<dbReference type="RefSeq" id="WP_137263308.1">
    <property type="nucleotide sequence ID" value="NZ_SZQL01000017.1"/>
</dbReference>
<dbReference type="OrthoDB" id="9793589at2"/>
<sequence length="722" mass="80205">MVLLADLNFDLPLRNPVIIFSLVLFIILFAPILFNKIKVPHIIGLILAGVIVGPYGLNLLRRDSSIVLFGTVGLLYIMFLAGLEIDLTEFKKNRNKIIVFGITTFLLPLTFGTLASYYILGYGLLSSILLASMFSTHTLISYPIASRFGITKNRAVTLTIGGTMITDIFALLILAAVSGMTKEEVTSSFWITLGISTLVFVLIVFLVFPYIIRWFFKKFDDAVSQYIFVLAIVFLSAFLAEAAGIEAIIGAFFSGLVLNRFVPHTSPLMNRIDFVGNALFIPFFLISVGMLVDVTVLVKGWGALRVAGVIVVVAISTKYVAARITQKAFKLLPAEGNMIFGLSTSHAAATLAIILVGYNIIIGEAPNGDPIRLLNEDVLNGTILLILISCAISSFVVERAARQLVLTNDDEAKDNTAAQQRILISLAYPHNVTELVDIGLMMKGKKSTTALYVLHVVSDEDNNEKAEPAGKKLLDKAVKQAAAAEVVLQPITRYDTNISNGIIYTIKEQNITDLIIGLHRGEDDKKDFFGAITERIIKRIYETIFIYNHVQPLNTIKRIVTVVTPKAETEPGFTHWLLKIMTIAKEAGLTLSFYAAAETIVELKQFQKNAGENIPAVYTLFHNWDDFLILSSYLKQNDLFAIVTSRKGYASYQTALEKLPYYLKIYFANQSYLLIYPKQVEQGIKMDDVQYVDSSLAETVTEKVQVLKKPGDLLRELFRRKK</sequence>
<dbReference type="GO" id="GO:0015297">
    <property type="term" value="F:antiporter activity"/>
    <property type="evidence" value="ECO:0007669"/>
    <property type="project" value="UniProtKB-KW"/>
</dbReference>
<dbReference type="Gene3D" id="1.20.1530.20">
    <property type="match status" value="1"/>
</dbReference>
<evidence type="ECO:0000256" key="1">
    <source>
        <dbReference type="ARBA" id="ARBA00004141"/>
    </source>
</evidence>
<feature type="transmembrane region" description="Helical" evidence="8">
    <location>
        <begin position="338"/>
        <end position="358"/>
    </location>
</feature>
<reference evidence="10 11" key="1">
    <citation type="submission" date="2019-05" db="EMBL/GenBank/DDBJ databases">
        <title>Panacibacter sp. strain 17mud1-8 Genome sequencing and assembly.</title>
        <authorList>
            <person name="Chhetri G."/>
        </authorList>
    </citation>
    <scope>NUCLEOTIDE SEQUENCE [LARGE SCALE GENOMIC DNA]</scope>
    <source>
        <strain evidence="10 11">17mud1-8</strain>
    </source>
</reference>
<evidence type="ECO:0000256" key="4">
    <source>
        <dbReference type="ARBA" id="ARBA00022692"/>
    </source>
</evidence>
<organism evidence="10 11">
    <name type="scientific">Ilyomonas limi</name>
    <dbReference type="NCBI Taxonomy" id="2575867"/>
    <lineage>
        <taxon>Bacteria</taxon>
        <taxon>Pseudomonadati</taxon>
        <taxon>Bacteroidota</taxon>
        <taxon>Chitinophagia</taxon>
        <taxon>Chitinophagales</taxon>
        <taxon>Chitinophagaceae</taxon>
        <taxon>Ilyomonas</taxon>
    </lineage>
</organism>